<proteinExistence type="predicted"/>
<dbReference type="Pfam" id="PF13432">
    <property type="entry name" value="TPR_16"/>
    <property type="match status" value="1"/>
</dbReference>
<feature type="compositionally biased region" description="Low complexity" evidence="1">
    <location>
        <begin position="210"/>
        <end position="234"/>
    </location>
</feature>
<dbReference type="Proteomes" id="UP000052268">
    <property type="component" value="Unassembled WGS sequence"/>
</dbReference>
<evidence type="ECO:0000313" key="3">
    <source>
        <dbReference type="EMBL" id="KMS59887.1"/>
    </source>
</evidence>
<sequence length="234" mass="24169">MTWVFVIGLAVVVVVLLLFVLKVPRGGREAVGSAVLLGIAGYVTQGSPGEAGAPKIASEQISGNAAALVEARSKVTNSGIPTLNRWVVTADAFARNGRYADAAEVLRIAVEEDPKSSEAWLAMANAIVAHADNSLTPAALYAYRRAARADPDAPGPPFFLGLAFAQEGRLAEARALWAGVLERAPADAQWSAPLAQQLQRLDALIAAQKGEAAPSGHSSSAPESSASPAPVQGQ</sequence>
<feature type="region of interest" description="Disordered" evidence="1">
    <location>
        <begin position="208"/>
        <end position="234"/>
    </location>
</feature>
<dbReference type="SUPFAM" id="SSF48452">
    <property type="entry name" value="TPR-like"/>
    <property type="match status" value="1"/>
</dbReference>
<keyword evidence="2" id="KW-1133">Transmembrane helix</keyword>
<keyword evidence="2" id="KW-0472">Membrane</keyword>
<evidence type="ECO:0000313" key="4">
    <source>
        <dbReference type="Proteomes" id="UP000052268"/>
    </source>
</evidence>
<comment type="caution">
    <text evidence="3">The sequence shown here is derived from an EMBL/GenBank/DDBJ whole genome shotgun (WGS) entry which is preliminary data.</text>
</comment>
<dbReference type="AlphaFoldDB" id="A0A0J7Y8D5"/>
<protein>
    <submittedName>
        <fullName evidence="3">Uncharacterized protein</fullName>
    </submittedName>
</protein>
<dbReference type="PATRIC" id="fig|1114963.3.peg.1305"/>
<keyword evidence="2" id="KW-0812">Transmembrane</keyword>
<dbReference type="OrthoDB" id="7390129at2"/>
<evidence type="ECO:0000256" key="2">
    <source>
        <dbReference type="SAM" id="Phobius"/>
    </source>
</evidence>
<reference evidence="3 4" key="1">
    <citation type="journal article" date="2015" name="G3 (Bethesda)">
        <title>Insights into Ongoing Evolution of the Hexachlorocyclohexane Catabolic Pathway from Comparative Genomics of Ten Sphingomonadaceae Strains.</title>
        <authorList>
            <person name="Pearce S.L."/>
            <person name="Oakeshott J.G."/>
            <person name="Pandey G."/>
        </authorList>
    </citation>
    <scope>NUCLEOTIDE SEQUENCE [LARGE SCALE GENOMIC DNA]</scope>
    <source>
        <strain evidence="3 4">LL02</strain>
    </source>
</reference>
<dbReference type="Gene3D" id="1.25.40.10">
    <property type="entry name" value="Tetratricopeptide repeat domain"/>
    <property type="match status" value="1"/>
</dbReference>
<evidence type="ECO:0000256" key="1">
    <source>
        <dbReference type="SAM" id="MobiDB-lite"/>
    </source>
</evidence>
<dbReference type="InterPro" id="IPR011990">
    <property type="entry name" value="TPR-like_helical_dom_sf"/>
</dbReference>
<dbReference type="EMBL" id="JACU01000002">
    <property type="protein sequence ID" value="KMS59887.1"/>
    <property type="molecule type" value="Genomic_DNA"/>
</dbReference>
<name>A0A0J7Y8D5_9SPHN</name>
<accession>A0A0J7Y8D5</accession>
<gene>
    <name evidence="3" type="ORF">V474_11990</name>
</gene>
<organism evidence="3 4">
    <name type="scientific">Novosphingobium barchaimii LL02</name>
    <dbReference type="NCBI Taxonomy" id="1114963"/>
    <lineage>
        <taxon>Bacteria</taxon>
        <taxon>Pseudomonadati</taxon>
        <taxon>Pseudomonadota</taxon>
        <taxon>Alphaproteobacteria</taxon>
        <taxon>Sphingomonadales</taxon>
        <taxon>Sphingomonadaceae</taxon>
        <taxon>Novosphingobium</taxon>
    </lineage>
</organism>
<dbReference type="RefSeq" id="WP_059150598.1">
    <property type="nucleotide sequence ID" value="NZ_KQ130452.1"/>
</dbReference>
<keyword evidence="4" id="KW-1185">Reference proteome</keyword>
<feature type="transmembrane region" description="Helical" evidence="2">
    <location>
        <begin position="6"/>
        <end position="23"/>
    </location>
</feature>